<gene>
    <name evidence="1" type="ORF">E5672_15960</name>
</gene>
<dbReference type="InterPro" id="IPR036412">
    <property type="entry name" value="HAD-like_sf"/>
</dbReference>
<accession>A0A4U0ZIT7</accession>
<dbReference type="Gene3D" id="3.40.50.1000">
    <property type="entry name" value="HAD superfamily/HAD-like"/>
    <property type="match status" value="1"/>
</dbReference>
<dbReference type="Gene3D" id="3.40.50.2020">
    <property type="match status" value="1"/>
</dbReference>
<sequence>MAKLKGIILSVVDTLLNQGDIDQQVFTEVEKLMAYLKLRGIKPVLLANQPRVLTSKDGSKRDLYDALEEKFDDLEIITRVRDSAVPSKPQKAVTEYVLKKMGWQSNEVVYLGSSDDDMRTSINGGLLFLRATWFNNNTDYGFEFSEPKEVARFIDTLCLRDHFWSHEIIDGDFEYYALAPFSTYRPDLKNYSEHAREAAKFGRGQVDFWLGALVTSLYFTGIHQRIDYVTAYPGHKRGYGNQQMDDDLRTFGKCFRKAYLHDLIIRHTTATKLQHARIRREAVDHHTQINTIKLNRSPQKNQNGVYTNPPVKRGKTVLLVDDFCTGGLSLDSGRKFIEQTGAKTILVTWLKTINTDYQTIGDMGEFNPYEENHFTDVPTGKSYNYHHYLVDHDASNELGGTLARYVNWDWPQ</sequence>
<dbReference type="RefSeq" id="WP_136783115.1">
    <property type="nucleotide sequence ID" value="NZ_SWCO01000009.1"/>
</dbReference>
<dbReference type="InterPro" id="IPR023214">
    <property type="entry name" value="HAD_sf"/>
</dbReference>
<dbReference type="GO" id="GO:0016740">
    <property type="term" value="F:transferase activity"/>
    <property type="evidence" value="ECO:0007669"/>
    <property type="project" value="UniProtKB-KW"/>
</dbReference>
<dbReference type="Proteomes" id="UP000305471">
    <property type="component" value="Unassembled WGS sequence"/>
</dbReference>
<proteinExistence type="predicted"/>
<evidence type="ECO:0000313" key="1">
    <source>
        <dbReference type="EMBL" id="TKB01992.1"/>
    </source>
</evidence>
<protein>
    <submittedName>
        <fullName evidence="1">Phosphoribosyl transferase</fullName>
    </submittedName>
</protein>
<evidence type="ECO:0000313" key="2">
    <source>
        <dbReference type="Proteomes" id="UP000305471"/>
    </source>
</evidence>
<dbReference type="InterPro" id="IPR000836">
    <property type="entry name" value="PRTase_dom"/>
</dbReference>
<dbReference type="OrthoDB" id="3318162at2"/>
<dbReference type="EMBL" id="SWCO01000009">
    <property type="protein sequence ID" value="TKB01992.1"/>
    <property type="molecule type" value="Genomic_DNA"/>
</dbReference>
<dbReference type="InterPro" id="IPR029057">
    <property type="entry name" value="PRTase-like"/>
</dbReference>
<organism evidence="1 2">
    <name type="scientific">Alteromonas portus</name>
    <dbReference type="NCBI Taxonomy" id="2565549"/>
    <lineage>
        <taxon>Bacteria</taxon>
        <taxon>Pseudomonadati</taxon>
        <taxon>Pseudomonadota</taxon>
        <taxon>Gammaproteobacteria</taxon>
        <taxon>Alteromonadales</taxon>
        <taxon>Alteromonadaceae</taxon>
        <taxon>Alteromonas/Salinimonas group</taxon>
        <taxon>Alteromonas</taxon>
    </lineage>
</organism>
<dbReference type="SUPFAM" id="SSF53271">
    <property type="entry name" value="PRTase-like"/>
    <property type="match status" value="1"/>
</dbReference>
<dbReference type="AlphaFoldDB" id="A0A4U0ZIT7"/>
<keyword evidence="2" id="KW-1185">Reference proteome</keyword>
<reference evidence="1 2" key="1">
    <citation type="submission" date="2019-04" db="EMBL/GenBank/DDBJ databases">
        <title>Alteromonas portus sp. nov., an alginate lyase-excreting marine bacterium.</title>
        <authorList>
            <person name="Huang H."/>
            <person name="Mo K."/>
            <person name="Bao S."/>
        </authorList>
    </citation>
    <scope>NUCLEOTIDE SEQUENCE [LARGE SCALE GENOMIC DNA]</scope>
    <source>
        <strain evidence="1 2">HB161718</strain>
    </source>
</reference>
<name>A0A4U0ZIT7_9ALTE</name>
<keyword evidence="1" id="KW-0808">Transferase</keyword>
<comment type="caution">
    <text evidence="1">The sequence shown here is derived from an EMBL/GenBank/DDBJ whole genome shotgun (WGS) entry which is preliminary data.</text>
</comment>
<dbReference type="SUPFAM" id="SSF56784">
    <property type="entry name" value="HAD-like"/>
    <property type="match status" value="1"/>
</dbReference>
<dbReference type="CDD" id="cd06223">
    <property type="entry name" value="PRTases_typeI"/>
    <property type="match status" value="1"/>
</dbReference>